<dbReference type="AlphaFoldDB" id="A0AAE9JM54"/>
<dbReference type="PROSITE" id="PS51843">
    <property type="entry name" value="NR_LBD"/>
    <property type="match status" value="1"/>
</dbReference>
<dbReference type="InterPro" id="IPR013088">
    <property type="entry name" value="Znf_NHR/GATA"/>
</dbReference>
<keyword evidence="4 11" id="KW-0863">Zinc-finger</keyword>
<keyword evidence="7 11" id="KW-0238">DNA-binding</keyword>
<feature type="domain" description="NR LBD" evidence="14">
    <location>
        <begin position="164"/>
        <end position="441"/>
    </location>
</feature>
<dbReference type="Proteomes" id="UP000829354">
    <property type="component" value="Chromosome V"/>
</dbReference>
<keyword evidence="5 11" id="KW-0862">Zinc</keyword>
<sequence length="441" mass="51153">MEVSESVFIEITPSKTEDSPSAMEIGMSPPSFLDGRQLGIDLPSSSSNYECRVCAHSAHGVHFGVLSCRACAAFFRRSVVMEKKYTCRKANQGCRIDKTERYLCRLCRYKKCLQLGMTADNVQWNRDMISSTDRKRQSDDDGTDIDAYSDWSPGSKKSCLDGPPLYDLSKTLNKIHKTFMEFKIPEDDPVYQTMNTLGKMDWALRRHRKHHKIQDFRISNTVRLDQLVDMWGSEMTKVAEFMMHSEEFRHLSSEEKFSIFKLVWQISQRFEKLTMSLEIFGKRALEEKILITSNTTAIQMEHVNVDLSKITDYTSIELRNMFHPFCSRLYDDVARPLLDLDPSSIEISYMLCQIIWHIAGKTMQGDILAAGEKFIAKIADDLHQYYMKEYKMANYAGRLIKLMTVVNSLQRIHLDRLKIMELAKIFDIFKVKITDPCFFQD</sequence>
<dbReference type="GO" id="GO:0008270">
    <property type="term" value="F:zinc ion binding"/>
    <property type="evidence" value="ECO:0007669"/>
    <property type="project" value="UniProtKB-KW"/>
</dbReference>
<dbReference type="SMART" id="SM00399">
    <property type="entry name" value="ZnF_C4"/>
    <property type="match status" value="1"/>
</dbReference>
<evidence type="ECO:0000259" key="14">
    <source>
        <dbReference type="PROSITE" id="PS51843"/>
    </source>
</evidence>
<evidence type="ECO:0000256" key="2">
    <source>
        <dbReference type="ARBA" id="ARBA00005993"/>
    </source>
</evidence>
<accession>A0AAE9JM54</accession>
<dbReference type="PROSITE" id="PS51030">
    <property type="entry name" value="NUCLEAR_REC_DBD_2"/>
    <property type="match status" value="1"/>
</dbReference>
<evidence type="ECO:0000256" key="1">
    <source>
        <dbReference type="ARBA" id="ARBA00004123"/>
    </source>
</evidence>
<keyword evidence="8 11" id="KW-0804">Transcription</keyword>
<dbReference type="FunFam" id="3.30.50.10:FF:000030">
    <property type="entry name" value="Nuclear Hormone Receptor family"/>
    <property type="match status" value="1"/>
</dbReference>
<dbReference type="EMBL" id="CP092624">
    <property type="protein sequence ID" value="UMM35857.1"/>
    <property type="molecule type" value="Genomic_DNA"/>
</dbReference>
<dbReference type="Pfam" id="PF00104">
    <property type="entry name" value="Hormone_recep"/>
    <property type="match status" value="1"/>
</dbReference>
<evidence type="ECO:0000259" key="13">
    <source>
        <dbReference type="PROSITE" id="PS51030"/>
    </source>
</evidence>
<protein>
    <submittedName>
        <fullName evidence="15">Uncharacterized protein</fullName>
    </submittedName>
</protein>
<evidence type="ECO:0000256" key="11">
    <source>
        <dbReference type="RuleBase" id="RU004334"/>
    </source>
</evidence>
<evidence type="ECO:0000256" key="4">
    <source>
        <dbReference type="ARBA" id="ARBA00022771"/>
    </source>
</evidence>
<dbReference type="InterPro" id="IPR051152">
    <property type="entry name" value="C.elegans_Orphan_NR"/>
</dbReference>
<dbReference type="CDD" id="cd06960">
    <property type="entry name" value="NR_DBD_HNF4A"/>
    <property type="match status" value="1"/>
</dbReference>
<evidence type="ECO:0000256" key="6">
    <source>
        <dbReference type="ARBA" id="ARBA00023015"/>
    </source>
</evidence>
<reference evidence="15 16" key="1">
    <citation type="submission" date="2022-04" db="EMBL/GenBank/DDBJ databases">
        <title>Chromosome-level reference genomes for two strains of Caenorhabditis briggsae: an improved platform for comparative genomics.</title>
        <authorList>
            <person name="Stevens L."/>
            <person name="Andersen E."/>
        </authorList>
    </citation>
    <scope>NUCLEOTIDE SEQUENCE [LARGE SCALE GENOMIC DNA]</scope>
    <source>
        <strain evidence="15">VX34</strain>
        <tissue evidence="15">Whole-organism</tissue>
    </source>
</reference>
<organism evidence="15 16">
    <name type="scientific">Caenorhabditis briggsae</name>
    <dbReference type="NCBI Taxonomy" id="6238"/>
    <lineage>
        <taxon>Eukaryota</taxon>
        <taxon>Metazoa</taxon>
        <taxon>Ecdysozoa</taxon>
        <taxon>Nematoda</taxon>
        <taxon>Chromadorea</taxon>
        <taxon>Rhabditida</taxon>
        <taxon>Rhabditina</taxon>
        <taxon>Rhabditomorpha</taxon>
        <taxon>Rhabditoidea</taxon>
        <taxon>Rhabditidae</taxon>
        <taxon>Peloderinae</taxon>
        <taxon>Caenorhabditis</taxon>
    </lineage>
</organism>
<comment type="subcellular location">
    <subcellularLocation>
        <location evidence="1 11">Nucleus</location>
    </subcellularLocation>
</comment>
<evidence type="ECO:0000256" key="7">
    <source>
        <dbReference type="ARBA" id="ARBA00023125"/>
    </source>
</evidence>
<name>A0AAE9JM54_CAEBR</name>
<keyword evidence="9 11" id="KW-0675">Receptor</keyword>
<evidence type="ECO:0000256" key="5">
    <source>
        <dbReference type="ARBA" id="ARBA00022833"/>
    </source>
</evidence>
<dbReference type="InterPro" id="IPR001628">
    <property type="entry name" value="Znf_hrmn_rcpt"/>
</dbReference>
<dbReference type="PANTHER" id="PTHR45680:SF29">
    <property type="entry name" value="NUCLEAR HORMONE RECEPTOR FAMILY"/>
    <property type="match status" value="1"/>
</dbReference>
<evidence type="ECO:0000256" key="9">
    <source>
        <dbReference type="ARBA" id="ARBA00023170"/>
    </source>
</evidence>
<proteinExistence type="inferred from homology"/>
<keyword evidence="6 11" id="KW-0805">Transcription regulation</keyword>
<feature type="region of interest" description="Disordered" evidence="12">
    <location>
        <begin position="130"/>
        <end position="149"/>
    </location>
</feature>
<dbReference type="GO" id="GO:0003700">
    <property type="term" value="F:DNA-binding transcription factor activity"/>
    <property type="evidence" value="ECO:0007669"/>
    <property type="project" value="InterPro"/>
</dbReference>
<evidence type="ECO:0000256" key="12">
    <source>
        <dbReference type="SAM" id="MobiDB-lite"/>
    </source>
</evidence>
<feature type="domain" description="Nuclear receptor" evidence="13">
    <location>
        <begin position="48"/>
        <end position="124"/>
    </location>
</feature>
<dbReference type="InterPro" id="IPR000536">
    <property type="entry name" value="Nucl_hrmn_rcpt_lig-bd"/>
</dbReference>
<dbReference type="InterPro" id="IPR035500">
    <property type="entry name" value="NHR-like_dom_sf"/>
</dbReference>
<dbReference type="SMART" id="SM00430">
    <property type="entry name" value="HOLI"/>
    <property type="match status" value="1"/>
</dbReference>
<dbReference type="PANTHER" id="PTHR45680">
    <property type="entry name" value="NUCLEAR HORMONE RECEPTOR FAMILY"/>
    <property type="match status" value="1"/>
</dbReference>
<evidence type="ECO:0000313" key="16">
    <source>
        <dbReference type="Proteomes" id="UP000829354"/>
    </source>
</evidence>
<keyword evidence="16" id="KW-1185">Reference proteome</keyword>
<dbReference type="GO" id="GO:0000978">
    <property type="term" value="F:RNA polymerase II cis-regulatory region sequence-specific DNA binding"/>
    <property type="evidence" value="ECO:0007669"/>
    <property type="project" value="InterPro"/>
</dbReference>
<dbReference type="PRINTS" id="PR00047">
    <property type="entry name" value="STROIDFINGER"/>
</dbReference>
<keyword evidence="10 11" id="KW-0539">Nucleus</keyword>
<dbReference type="Gene3D" id="1.10.565.10">
    <property type="entry name" value="Retinoid X Receptor"/>
    <property type="match status" value="1"/>
</dbReference>
<comment type="similarity">
    <text evidence="2 11">Belongs to the nuclear hormone receptor family.</text>
</comment>
<dbReference type="PROSITE" id="PS00031">
    <property type="entry name" value="NUCLEAR_REC_DBD_1"/>
    <property type="match status" value="1"/>
</dbReference>
<evidence type="ECO:0000256" key="8">
    <source>
        <dbReference type="ARBA" id="ARBA00023163"/>
    </source>
</evidence>
<dbReference type="Gene3D" id="3.30.50.10">
    <property type="entry name" value="Erythroid Transcription Factor GATA-1, subunit A"/>
    <property type="match status" value="1"/>
</dbReference>
<keyword evidence="3 11" id="KW-0479">Metal-binding</keyword>
<evidence type="ECO:0000313" key="15">
    <source>
        <dbReference type="EMBL" id="UMM35857.1"/>
    </source>
</evidence>
<dbReference type="Pfam" id="PF00105">
    <property type="entry name" value="zf-C4"/>
    <property type="match status" value="1"/>
</dbReference>
<gene>
    <name evidence="15" type="ORF">L5515_008288</name>
</gene>
<dbReference type="SUPFAM" id="SSF57716">
    <property type="entry name" value="Glucocorticoid receptor-like (DNA-binding domain)"/>
    <property type="match status" value="1"/>
</dbReference>
<dbReference type="InterPro" id="IPR049636">
    <property type="entry name" value="HNF4-like_DBD"/>
</dbReference>
<dbReference type="SUPFAM" id="SSF48508">
    <property type="entry name" value="Nuclear receptor ligand-binding domain"/>
    <property type="match status" value="1"/>
</dbReference>
<evidence type="ECO:0000256" key="10">
    <source>
        <dbReference type="ARBA" id="ARBA00023242"/>
    </source>
</evidence>
<dbReference type="GO" id="GO:0005634">
    <property type="term" value="C:nucleus"/>
    <property type="evidence" value="ECO:0007669"/>
    <property type="project" value="UniProtKB-SubCell"/>
</dbReference>
<evidence type="ECO:0000256" key="3">
    <source>
        <dbReference type="ARBA" id="ARBA00022723"/>
    </source>
</evidence>